<keyword evidence="2" id="KW-0812">Transmembrane</keyword>
<evidence type="ECO:0000313" key="4">
    <source>
        <dbReference type="Proteomes" id="UP000050471"/>
    </source>
</evidence>
<sequence>MALSYKTRKRLSLLILVLGLPAYIIMAIWVVSLFNRPPIWLELIIYVGLGFLWMLPFKKVFLGVGKADPDEDPANYPHDPAGKYALKDEDKRNG</sequence>
<dbReference type="EMBL" id="LKBA01000006">
    <property type="protein sequence ID" value="KPN63781.1"/>
    <property type="molecule type" value="Genomic_DNA"/>
</dbReference>
<proteinExistence type="predicted"/>
<reference evidence="3 4" key="1">
    <citation type="submission" date="2015-09" db="EMBL/GenBank/DDBJ databases">
        <title>Draft genome sequence of Aliiroseovarius crassostreae CV919-312TSm, the causative agent of Roseovarius Oyster Disease (formerly Juvenile Oyster Disease).</title>
        <authorList>
            <person name="Kessner L."/>
            <person name="Spinard E."/>
            <person name="Nelson D."/>
        </authorList>
    </citation>
    <scope>NUCLEOTIDE SEQUENCE [LARGE SCALE GENOMIC DNA]</scope>
    <source>
        <strain evidence="3 4">CV919-312</strain>
    </source>
</reference>
<evidence type="ECO:0008006" key="5">
    <source>
        <dbReference type="Google" id="ProtNLM"/>
    </source>
</evidence>
<feature type="transmembrane region" description="Helical" evidence="2">
    <location>
        <begin position="12"/>
        <end position="33"/>
    </location>
</feature>
<gene>
    <name evidence="3" type="ORF">AKJ29_11275</name>
</gene>
<keyword evidence="2" id="KW-0472">Membrane</keyword>
<evidence type="ECO:0000256" key="1">
    <source>
        <dbReference type="SAM" id="MobiDB-lite"/>
    </source>
</evidence>
<dbReference type="AlphaFoldDB" id="A0A0P7IIW0"/>
<organism evidence="3 4">
    <name type="scientific">Aliiroseovarius crassostreae</name>
    <dbReference type="NCBI Taxonomy" id="154981"/>
    <lineage>
        <taxon>Bacteria</taxon>
        <taxon>Pseudomonadati</taxon>
        <taxon>Pseudomonadota</taxon>
        <taxon>Alphaproteobacteria</taxon>
        <taxon>Rhodobacterales</taxon>
        <taxon>Paracoccaceae</taxon>
        <taxon>Aliiroseovarius</taxon>
    </lineage>
</organism>
<evidence type="ECO:0000256" key="2">
    <source>
        <dbReference type="SAM" id="Phobius"/>
    </source>
</evidence>
<feature type="region of interest" description="Disordered" evidence="1">
    <location>
        <begin position="70"/>
        <end position="94"/>
    </location>
</feature>
<accession>A0A0P7IIW0</accession>
<evidence type="ECO:0000313" key="3">
    <source>
        <dbReference type="EMBL" id="KPN63781.1"/>
    </source>
</evidence>
<dbReference type="STRING" id="154981.AKJ29_11275"/>
<feature type="compositionally biased region" description="Basic and acidic residues" evidence="1">
    <location>
        <begin position="85"/>
        <end position="94"/>
    </location>
</feature>
<dbReference type="OrthoDB" id="7510023at2"/>
<protein>
    <recommendedName>
        <fullName evidence="5">DUF2842 domain-containing protein</fullName>
    </recommendedName>
</protein>
<feature type="transmembrane region" description="Helical" evidence="2">
    <location>
        <begin position="39"/>
        <end position="57"/>
    </location>
</feature>
<dbReference type="RefSeq" id="WP_055190454.1">
    <property type="nucleotide sequence ID" value="NZ_CP080780.1"/>
</dbReference>
<name>A0A0P7IIW0_9RHOB</name>
<comment type="caution">
    <text evidence="3">The sequence shown here is derived from an EMBL/GenBank/DDBJ whole genome shotgun (WGS) entry which is preliminary data.</text>
</comment>
<dbReference type="InterPro" id="IPR021265">
    <property type="entry name" value="DUF2842"/>
</dbReference>
<dbReference type="Pfam" id="PF11003">
    <property type="entry name" value="DUF2842"/>
    <property type="match status" value="1"/>
</dbReference>
<keyword evidence="4" id="KW-1185">Reference proteome</keyword>
<dbReference type="Proteomes" id="UP000050471">
    <property type="component" value="Unassembled WGS sequence"/>
</dbReference>
<keyword evidence="2" id="KW-1133">Transmembrane helix</keyword>